<dbReference type="GO" id="GO:0005634">
    <property type="term" value="C:nucleus"/>
    <property type="evidence" value="ECO:0007669"/>
    <property type="project" value="UniProtKB-SubCell"/>
</dbReference>
<dbReference type="GO" id="GO:0003677">
    <property type="term" value="F:DNA binding"/>
    <property type="evidence" value="ECO:0007669"/>
    <property type="project" value="UniProtKB-KW"/>
</dbReference>
<sequence length="204" mass="23942">MYLLVSLLYLNEYITVLNILFSSPGSCKTNMCAEQLFRISFRLNLGSHERKRKNQYRGIRQCPWEKWAVEIRDPRKGVRVWLGTFNTAEEAARAYDNEARRVRGKKAKRWAKNWDDLVAFPAFFTYGLESTIKPRNGTVVKKGLKCSLGWLLNCSDEKFQEQMNYDSIDTEEMEMEPSFNMNTLLESRGDESSFENEDSHEEYM</sequence>
<protein>
    <recommendedName>
        <fullName evidence="9">AP2/ERF domain-containing protein</fullName>
    </recommendedName>
</protein>
<comment type="similarity">
    <text evidence="2">Belongs to the mTERF family.</text>
</comment>
<evidence type="ECO:0000256" key="8">
    <source>
        <dbReference type="ARBA" id="ARBA00023242"/>
    </source>
</evidence>
<name>A0A835DPH9_TETSI</name>
<dbReference type="CDD" id="cd00018">
    <property type="entry name" value="AP2"/>
    <property type="match status" value="1"/>
</dbReference>
<evidence type="ECO:0000313" key="10">
    <source>
        <dbReference type="EMBL" id="KAF8407612.1"/>
    </source>
</evidence>
<dbReference type="GO" id="GO:0009873">
    <property type="term" value="P:ethylene-activated signaling pathway"/>
    <property type="evidence" value="ECO:0007669"/>
    <property type="project" value="InterPro"/>
</dbReference>
<dbReference type="InterPro" id="IPR036955">
    <property type="entry name" value="AP2/ERF_dom_sf"/>
</dbReference>
<accession>A0A835DPH9</accession>
<dbReference type="PRINTS" id="PR00367">
    <property type="entry name" value="ETHRSPELEMNT"/>
</dbReference>
<dbReference type="GO" id="GO:0003700">
    <property type="term" value="F:DNA-binding transcription factor activity"/>
    <property type="evidence" value="ECO:0007669"/>
    <property type="project" value="InterPro"/>
</dbReference>
<keyword evidence="8" id="KW-0539">Nucleus</keyword>
<dbReference type="InterPro" id="IPR001471">
    <property type="entry name" value="AP2/ERF_dom"/>
</dbReference>
<comment type="subcellular location">
    <subcellularLocation>
        <location evidence="1">Nucleus</location>
    </subcellularLocation>
</comment>
<evidence type="ECO:0000256" key="2">
    <source>
        <dbReference type="ARBA" id="ARBA00007692"/>
    </source>
</evidence>
<dbReference type="InterPro" id="IPR016177">
    <property type="entry name" value="DNA-bd_dom_sf"/>
</dbReference>
<dbReference type="Gene3D" id="1.25.70.10">
    <property type="entry name" value="Transcription termination factor 3, mitochondrial"/>
    <property type="match status" value="1"/>
</dbReference>
<evidence type="ECO:0000256" key="3">
    <source>
        <dbReference type="ARBA" id="ARBA00022472"/>
    </source>
</evidence>
<proteinExistence type="inferred from homology"/>
<keyword evidence="7" id="KW-0804">Transcription</keyword>
<keyword evidence="11" id="KW-1185">Reference proteome</keyword>
<dbReference type="Gene3D" id="3.30.730.10">
    <property type="entry name" value="AP2/ERF domain"/>
    <property type="match status" value="1"/>
</dbReference>
<feature type="domain" description="AP2/ERF" evidence="9">
    <location>
        <begin position="55"/>
        <end position="121"/>
    </location>
</feature>
<dbReference type="OrthoDB" id="10038011at2759"/>
<dbReference type="Pfam" id="PF00847">
    <property type="entry name" value="AP2"/>
    <property type="match status" value="1"/>
</dbReference>
<dbReference type="InterPro" id="IPR038538">
    <property type="entry name" value="MTERF_sf"/>
</dbReference>
<dbReference type="EMBL" id="JABCRI010000004">
    <property type="protein sequence ID" value="KAF8407612.1"/>
    <property type="molecule type" value="Genomic_DNA"/>
</dbReference>
<organism evidence="10 11">
    <name type="scientific">Tetracentron sinense</name>
    <name type="common">Spur-leaf</name>
    <dbReference type="NCBI Taxonomy" id="13715"/>
    <lineage>
        <taxon>Eukaryota</taxon>
        <taxon>Viridiplantae</taxon>
        <taxon>Streptophyta</taxon>
        <taxon>Embryophyta</taxon>
        <taxon>Tracheophyta</taxon>
        <taxon>Spermatophyta</taxon>
        <taxon>Magnoliopsida</taxon>
        <taxon>Trochodendrales</taxon>
        <taxon>Trochodendraceae</taxon>
        <taxon>Tetracentron</taxon>
    </lineage>
</organism>
<dbReference type="SMART" id="SM00380">
    <property type="entry name" value="AP2"/>
    <property type="match status" value="1"/>
</dbReference>
<keyword evidence="4" id="KW-0809">Transit peptide</keyword>
<evidence type="ECO:0000313" key="11">
    <source>
        <dbReference type="Proteomes" id="UP000655225"/>
    </source>
</evidence>
<evidence type="ECO:0000256" key="5">
    <source>
        <dbReference type="ARBA" id="ARBA00023015"/>
    </source>
</evidence>
<dbReference type="PROSITE" id="PS51032">
    <property type="entry name" value="AP2_ERF"/>
    <property type="match status" value="1"/>
</dbReference>
<dbReference type="PANTHER" id="PTHR31190:SF142">
    <property type="entry name" value="ETHYLENE-RESPONSIVE TRANSCRIPTION FACTOR RAP2-3"/>
    <property type="match status" value="1"/>
</dbReference>
<evidence type="ECO:0000256" key="7">
    <source>
        <dbReference type="ARBA" id="ARBA00023163"/>
    </source>
</evidence>
<evidence type="ECO:0000256" key="4">
    <source>
        <dbReference type="ARBA" id="ARBA00022946"/>
    </source>
</evidence>
<keyword evidence="6" id="KW-0238">DNA-binding</keyword>
<gene>
    <name evidence="10" type="ORF">HHK36_006745</name>
</gene>
<keyword evidence="3" id="KW-0806">Transcription termination</keyword>
<dbReference type="InterPro" id="IPR044808">
    <property type="entry name" value="ERF_plant"/>
</dbReference>
<keyword evidence="5" id="KW-0805">Transcription regulation</keyword>
<dbReference type="PANTHER" id="PTHR31190">
    <property type="entry name" value="DNA-BINDING DOMAIN"/>
    <property type="match status" value="1"/>
</dbReference>
<dbReference type="AlphaFoldDB" id="A0A835DPH9"/>
<dbReference type="InterPro" id="IPR003690">
    <property type="entry name" value="MTERF"/>
</dbReference>
<evidence type="ECO:0000259" key="9">
    <source>
        <dbReference type="PROSITE" id="PS51032"/>
    </source>
</evidence>
<dbReference type="GO" id="GO:0006353">
    <property type="term" value="P:DNA-templated transcription termination"/>
    <property type="evidence" value="ECO:0007669"/>
    <property type="project" value="UniProtKB-KW"/>
</dbReference>
<dbReference type="Proteomes" id="UP000655225">
    <property type="component" value="Unassembled WGS sequence"/>
</dbReference>
<reference evidence="10 11" key="1">
    <citation type="submission" date="2020-04" db="EMBL/GenBank/DDBJ databases">
        <title>Plant Genome Project.</title>
        <authorList>
            <person name="Zhang R.-G."/>
        </authorList>
    </citation>
    <scope>NUCLEOTIDE SEQUENCE [LARGE SCALE GENOMIC DNA]</scope>
    <source>
        <strain evidence="10">YNK0</strain>
        <tissue evidence="10">Leaf</tissue>
    </source>
</reference>
<evidence type="ECO:0000256" key="6">
    <source>
        <dbReference type="ARBA" id="ARBA00023125"/>
    </source>
</evidence>
<dbReference type="SUPFAM" id="SSF54171">
    <property type="entry name" value="DNA-binding domain"/>
    <property type="match status" value="1"/>
</dbReference>
<comment type="caution">
    <text evidence="10">The sequence shown here is derived from an EMBL/GenBank/DDBJ whole genome shotgun (WGS) entry which is preliminary data.</text>
</comment>
<evidence type="ECO:0000256" key="1">
    <source>
        <dbReference type="ARBA" id="ARBA00004123"/>
    </source>
</evidence>
<dbReference type="Pfam" id="PF02536">
    <property type="entry name" value="mTERF"/>
    <property type="match status" value="1"/>
</dbReference>